<dbReference type="Proteomes" id="UP001367508">
    <property type="component" value="Unassembled WGS sequence"/>
</dbReference>
<sequence>MDAGYVCLLKYWSKEKPLLSQLLAPNLYEHLLAHPLKGQDYIVPWGHYILDNLSSEPLHTSKRAISFPCKGEFAMSWGSIPCSDVAMWLHRTGNRPRIAFGIFEQSSSDFSPIDPLERVLRELSRTRSDLESPDSGQPKEQNYHDGVEQSFLSHSNKTDLRVRVTIKRTDLHHMIMLDKLIAQQEDVSTTTGLAVNLDPKALTTSSSTATDTPSPEFQWRAILRSPKWRHSSGASRENQFPNFLPSSSINPLLLPVDF</sequence>
<accession>A0AAN9QB95</accession>
<organism evidence="1 2">
    <name type="scientific">Canavalia gladiata</name>
    <name type="common">Sword bean</name>
    <name type="synonym">Dolichos gladiatus</name>
    <dbReference type="NCBI Taxonomy" id="3824"/>
    <lineage>
        <taxon>Eukaryota</taxon>
        <taxon>Viridiplantae</taxon>
        <taxon>Streptophyta</taxon>
        <taxon>Embryophyta</taxon>
        <taxon>Tracheophyta</taxon>
        <taxon>Spermatophyta</taxon>
        <taxon>Magnoliopsida</taxon>
        <taxon>eudicotyledons</taxon>
        <taxon>Gunneridae</taxon>
        <taxon>Pentapetalae</taxon>
        <taxon>rosids</taxon>
        <taxon>fabids</taxon>
        <taxon>Fabales</taxon>
        <taxon>Fabaceae</taxon>
        <taxon>Papilionoideae</taxon>
        <taxon>50 kb inversion clade</taxon>
        <taxon>NPAAA clade</taxon>
        <taxon>indigoferoid/millettioid clade</taxon>
        <taxon>Phaseoleae</taxon>
        <taxon>Canavalia</taxon>
    </lineage>
</organism>
<evidence type="ECO:0000313" key="1">
    <source>
        <dbReference type="EMBL" id="KAK7328624.1"/>
    </source>
</evidence>
<keyword evidence="2" id="KW-1185">Reference proteome</keyword>
<comment type="caution">
    <text evidence="1">The sequence shown here is derived from an EMBL/GenBank/DDBJ whole genome shotgun (WGS) entry which is preliminary data.</text>
</comment>
<dbReference type="AlphaFoldDB" id="A0AAN9QB95"/>
<gene>
    <name evidence="1" type="ORF">VNO77_22737</name>
</gene>
<protein>
    <submittedName>
        <fullName evidence="1">Uncharacterized protein</fullName>
    </submittedName>
</protein>
<dbReference type="EMBL" id="JAYMYQ010000005">
    <property type="protein sequence ID" value="KAK7328624.1"/>
    <property type="molecule type" value="Genomic_DNA"/>
</dbReference>
<evidence type="ECO:0000313" key="2">
    <source>
        <dbReference type="Proteomes" id="UP001367508"/>
    </source>
</evidence>
<proteinExistence type="predicted"/>
<reference evidence="1 2" key="1">
    <citation type="submission" date="2024-01" db="EMBL/GenBank/DDBJ databases">
        <title>The genomes of 5 underutilized Papilionoideae crops provide insights into root nodulation and disease resistanc.</title>
        <authorList>
            <person name="Jiang F."/>
        </authorList>
    </citation>
    <scope>NUCLEOTIDE SEQUENCE [LARGE SCALE GENOMIC DNA]</scope>
    <source>
        <strain evidence="1">LVBAO_FW01</strain>
        <tissue evidence="1">Leaves</tissue>
    </source>
</reference>
<name>A0AAN9QB95_CANGL</name>